<dbReference type="PROSITE" id="PS50127">
    <property type="entry name" value="UBC_2"/>
    <property type="match status" value="1"/>
</dbReference>
<dbReference type="OrthoDB" id="9978460at2759"/>
<evidence type="ECO:0000259" key="2">
    <source>
        <dbReference type="PROSITE" id="PS50127"/>
    </source>
</evidence>
<feature type="domain" description="UBC core" evidence="2">
    <location>
        <begin position="5"/>
        <end position="151"/>
    </location>
</feature>
<keyword evidence="4" id="KW-1185">Reference proteome</keyword>
<dbReference type="PANTHER" id="PTHR24067">
    <property type="entry name" value="UBIQUITIN-CONJUGATING ENZYME E2"/>
    <property type="match status" value="1"/>
</dbReference>
<dbReference type="Proteomes" id="UP000001070">
    <property type="component" value="Unassembled WGS sequence"/>
</dbReference>
<protein>
    <submittedName>
        <fullName evidence="3">GH17965</fullName>
    </submittedName>
</protein>
<dbReference type="Pfam" id="PF00179">
    <property type="entry name" value="UQ_con"/>
    <property type="match status" value="1"/>
</dbReference>
<dbReference type="InterPro" id="IPR050113">
    <property type="entry name" value="Ub_conjugating_enzyme"/>
</dbReference>
<dbReference type="STRING" id="7222.B4JXI7"/>
<dbReference type="KEGG" id="dgr:6569321"/>
<feature type="compositionally biased region" description="Acidic residues" evidence="1">
    <location>
        <begin position="201"/>
        <end position="219"/>
    </location>
</feature>
<organism evidence="4">
    <name type="scientific">Drosophila grimshawi</name>
    <name type="common">Hawaiian fruit fly</name>
    <name type="synonym">Idiomyia grimshawi</name>
    <dbReference type="NCBI Taxonomy" id="7222"/>
    <lineage>
        <taxon>Eukaryota</taxon>
        <taxon>Metazoa</taxon>
        <taxon>Ecdysozoa</taxon>
        <taxon>Arthropoda</taxon>
        <taxon>Hexapoda</taxon>
        <taxon>Insecta</taxon>
        <taxon>Pterygota</taxon>
        <taxon>Neoptera</taxon>
        <taxon>Endopterygota</taxon>
        <taxon>Diptera</taxon>
        <taxon>Brachycera</taxon>
        <taxon>Muscomorpha</taxon>
        <taxon>Ephydroidea</taxon>
        <taxon>Drosophilidae</taxon>
        <taxon>Drosophila</taxon>
        <taxon>Hawaiian Drosophila</taxon>
    </lineage>
</organism>
<evidence type="ECO:0000313" key="3">
    <source>
        <dbReference type="EMBL" id="EDV95463.1"/>
    </source>
</evidence>
<dbReference type="EMBL" id="CH916376">
    <property type="protein sequence ID" value="EDV95463.1"/>
    <property type="molecule type" value="Genomic_DNA"/>
</dbReference>
<evidence type="ECO:0000313" key="4">
    <source>
        <dbReference type="Proteomes" id="UP000001070"/>
    </source>
</evidence>
<dbReference type="Gene3D" id="3.10.110.10">
    <property type="entry name" value="Ubiquitin Conjugating Enzyme"/>
    <property type="match status" value="1"/>
</dbReference>
<dbReference type="AlphaFoldDB" id="B4JXI7"/>
<dbReference type="SMART" id="SM00212">
    <property type="entry name" value="UBCc"/>
    <property type="match status" value="1"/>
</dbReference>
<dbReference type="eggNOG" id="KOG0417">
    <property type="taxonomic scope" value="Eukaryota"/>
</dbReference>
<name>B4JXI7_DROGR</name>
<dbReference type="SMR" id="B4JXI7"/>
<dbReference type="PhylomeDB" id="B4JXI7"/>
<proteinExistence type="predicted"/>
<dbReference type="InParanoid" id="B4JXI7"/>
<feature type="compositionally biased region" description="Acidic residues" evidence="1">
    <location>
        <begin position="167"/>
        <end position="192"/>
    </location>
</feature>
<evidence type="ECO:0000256" key="1">
    <source>
        <dbReference type="SAM" id="MobiDB-lite"/>
    </source>
</evidence>
<sequence length="219" mass="25399">MFPQLAERRLRKELCELYRLRPRNCWAWPLSGDLMLWEASISGVRDTPYFMGIFMLRLKFNPSYPLIAPRVNFTTRIYHCNVDYDGYICWDLLSSRWSPIINVATILHAICALMRKPNVDDPCDEVMAALYRDNPDEYNSNAIDWTLKYAVVPNVPLSPIQTLTIEERDENLDDDDDDDGDENYEDEDETDTTNEMTDVSDLTEDSGETDIVDENEGFS</sequence>
<gene>
    <name evidence="3" type="primary">Dgri\GH17965</name>
    <name evidence="3" type="ORF">Dgri_GH17965</name>
</gene>
<dbReference type="InterPro" id="IPR000608">
    <property type="entry name" value="UBC"/>
</dbReference>
<accession>B4JXI7</accession>
<reference evidence="3 4" key="1">
    <citation type="journal article" date="2007" name="Nature">
        <title>Evolution of genes and genomes on the Drosophila phylogeny.</title>
        <authorList>
            <consortium name="Drosophila 12 Genomes Consortium"/>
            <person name="Clark A.G."/>
            <person name="Eisen M.B."/>
            <person name="Smith D.R."/>
            <person name="Bergman C.M."/>
            <person name="Oliver B."/>
            <person name="Markow T.A."/>
            <person name="Kaufman T.C."/>
            <person name="Kellis M."/>
            <person name="Gelbart W."/>
            <person name="Iyer V.N."/>
            <person name="Pollard D.A."/>
            <person name="Sackton T.B."/>
            <person name="Larracuente A.M."/>
            <person name="Singh N.D."/>
            <person name="Abad J.P."/>
            <person name="Abt D.N."/>
            <person name="Adryan B."/>
            <person name="Aguade M."/>
            <person name="Akashi H."/>
            <person name="Anderson W.W."/>
            <person name="Aquadro C.F."/>
            <person name="Ardell D.H."/>
            <person name="Arguello R."/>
            <person name="Artieri C.G."/>
            <person name="Barbash D.A."/>
            <person name="Barker D."/>
            <person name="Barsanti P."/>
            <person name="Batterham P."/>
            <person name="Batzoglou S."/>
            <person name="Begun D."/>
            <person name="Bhutkar A."/>
            <person name="Blanco E."/>
            <person name="Bosak S.A."/>
            <person name="Bradley R.K."/>
            <person name="Brand A.D."/>
            <person name="Brent M.R."/>
            <person name="Brooks A.N."/>
            <person name="Brown R.H."/>
            <person name="Butlin R.K."/>
            <person name="Caggese C."/>
            <person name="Calvi B.R."/>
            <person name="Bernardo de Carvalho A."/>
            <person name="Caspi A."/>
            <person name="Castrezana S."/>
            <person name="Celniker S.E."/>
            <person name="Chang J.L."/>
            <person name="Chapple C."/>
            <person name="Chatterji S."/>
            <person name="Chinwalla A."/>
            <person name="Civetta A."/>
            <person name="Clifton S.W."/>
            <person name="Comeron J.M."/>
            <person name="Costello J.C."/>
            <person name="Coyne J.A."/>
            <person name="Daub J."/>
            <person name="David R.G."/>
            <person name="Delcher A.L."/>
            <person name="Delehaunty K."/>
            <person name="Do C.B."/>
            <person name="Ebling H."/>
            <person name="Edwards K."/>
            <person name="Eickbush T."/>
            <person name="Evans J.D."/>
            <person name="Filipski A."/>
            <person name="Findeiss S."/>
            <person name="Freyhult E."/>
            <person name="Fulton L."/>
            <person name="Fulton R."/>
            <person name="Garcia A.C."/>
            <person name="Gardiner A."/>
            <person name="Garfield D.A."/>
            <person name="Garvin B.E."/>
            <person name="Gibson G."/>
            <person name="Gilbert D."/>
            <person name="Gnerre S."/>
            <person name="Godfrey J."/>
            <person name="Good R."/>
            <person name="Gotea V."/>
            <person name="Gravely B."/>
            <person name="Greenberg A.J."/>
            <person name="Griffiths-Jones S."/>
            <person name="Gross S."/>
            <person name="Guigo R."/>
            <person name="Gustafson E.A."/>
            <person name="Haerty W."/>
            <person name="Hahn M.W."/>
            <person name="Halligan D.L."/>
            <person name="Halpern A.L."/>
            <person name="Halter G.M."/>
            <person name="Han M.V."/>
            <person name="Heger A."/>
            <person name="Hillier L."/>
            <person name="Hinrichs A.S."/>
            <person name="Holmes I."/>
            <person name="Hoskins R.A."/>
            <person name="Hubisz M.J."/>
            <person name="Hultmark D."/>
            <person name="Huntley M.A."/>
            <person name="Jaffe D.B."/>
            <person name="Jagadeeshan S."/>
            <person name="Jeck W.R."/>
            <person name="Johnson J."/>
            <person name="Jones C.D."/>
            <person name="Jordan W.C."/>
            <person name="Karpen G.H."/>
            <person name="Kataoka E."/>
            <person name="Keightley P.D."/>
            <person name="Kheradpour P."/>
            <person name="Kirkness E.F."/>
            <person name="Koerich L.B."/>
            <person name="Kristiansen K."/>
            <person name="Kudrna D."/>
            <person name="Kulathinal R.J."/>
            <person name="Kumar S."/>
            <person name="Kwok R."/>
            <person name="Lander E."/>
            <person name="Langley C.H."/>
            <person name="Lapoint R."/>
            <person name="Lazzaro B.P."/>
            <person name="Lee S.J."/>
            <person name="Levesque L."/>
            <person name="Li R."/>
            <person name="Lin C.F."/>
            <person name="Lin M.F."/>
            <person name="Lindblad-Toh K."/>
            <person name="Llopart A."/>
            <person name="Long M."/>
            <person name="Low L."/>
            <person name="Lozovsky E."/>
            <person name="Lu J."/>
            <person name="Luo M."/>
            <person name="Machado C.A."/>
            <person name="Makalowski W."/>
            <person name="Marzo M."/>
            <person name="Matsuda M."/>
            <person name="Matzkin L."/>
            <person name="McAllister B."/>
            <person name="McBride C.S."/>
            <person name="McKernan B."/>
            <person name="McKernan K."/>
            <person name="Mendez-Lago M."/>
            <person name="Minx P."/>
            <person name="Mollenhauer M.U."/>
            <person name="Montooth K."/>
            <person name="Mount S.M."/>
            <person name="Mu X."/>
            <person name="Myers E."/>
            <person name="Negre B."/>
            <person name="Newfeld S."/>
            <person name="Nielsen R."/>
            <person name="Noor M.A."/>
            <person name="O'Grady P."/>
            <person name="Pachter L."/>
            <person name="Papaceit M."/>
            <person name="Parisi M.J."/>
            <person name="Parisi M."/>
            <person name="Parts L."/>
            <person name="Pedersen J.S."/>
            <person name="Pesole G."/>
            <person name="Phillippy A.M."/>
            <person name="Ponting C.P."/>
            <person name="Pop M."/>
            <person name="Porcelli D."/>
            <person name="Powell J.R."/>
            <person name="Prohaska S."/>
            <person name="Pruitt K."/>
            <person name="Puig M."/>
            <person name="Quesneville H."/>
            <person name="Ram K.R."/>
            <person name="Rand D."/>
            <person name="Rasmussen M.D."/>
            <person name="Reed L.K."/>
            <person name="Reenan R."/>
            <person name="Reily A."/>
            <person name="Remington K.A."/>
            <person name="Rieger T.T."/>
            <person name="Ritchie M.G."/>
            <person name="Robin C."/>
            <person name="Rogers Y.H."/>
            <person name="Rohde C."/>
            <person name="Rozas J."/>
            <person name="Rubenfield M.J."/>
            <person name="Ruiz A."/>
            <person name="Russo S."/>
            <person name="Salzberg S.L."/>
            <person name="Sanchez-Gracia A."/>
            <person name="Saranga D.J."/>
            <person name="Sato H."/>
            <person name="Schaeffer S.W."/>
            <person name="Schatz M.C."/>
            <person name="Schlenke T."/>
            <person name="Schwartz R."/>
            <person name="Segarra C."/>
            <person name="Singh R.S."/>
            <person name="Sirot L."/>
            <person name="Sirota M."/>
            <person name="Sisneros N.B."/>
            <person name="Smith C.D."/>
            <person name="Smith T.F."/>
            <person name="Spieth J."/>
            <person name="Stage D.E."/>
            <person name="Stark A."/>
            <person name="Stephan W."/>
            <person name="Strausberg R.L."/>
            <person name="Strempel S."/>
            <person name="Sturgill D."/>
            <person name="Sutton G."/>
            <person name="Sutton G.G."/>
            <person name="Tao W."/>
            <person name="Teichmann S."/>
            <person name="Tobari Y.N."/>
            <person name="Tomimura Y."/>
            <person name="Tsolas J.M."/>
            <person name="Valente V.L."/>
            <person name="Venter E."/>
            <person name="Venter J.C."/>
            <person name="Vicario S."/>
            <person name="Vieira F.G."/>
            <person name="Vilella A.J."/>
            <person name="Villasante A."/>
            <person name="Walenz B."/>
            <person name="Wang J."/>
            <person name="Wasserman M."/>
            <person name="Watts T."/>
            <person name="Wilson D."/>
            <person name="Wilson R.K."/>
            <person name="Wing R.A."/>
            <person name="Wolfner M.F."/>
            <person name="Wong A."/>
            <person name="Wong G.K."/>
            <person name="Wu C.I."/>
            <person name="Wu G."/>
            <person name="Yamamoto D."/>
            <person name="Yang H.P."/>
            <person name="Yang S.P."/>
            <person name="Yorke J.A."/>
            <person name="Yoshida K."/>
            <person name="Zdobnov E."/>
            <person name="Zhang P."/>
            <person name="Zhang Y."/>
            <person name="Zimin A.V."/>
            <person name="Baldwin J."/>
            <person name="Abdouelleil A."/>
            <person name="Abdulkadir J."/>
            <person name="Abebe A."/>
            <person name="Abera B."/>
            <person name="Abreu J."/>
            <person name="Acer S.C."/>
            <person name="Aftuck L."/>
            <person name="Alexander A."/>
            <person name="An P."/>
            <person name="Anderson E."/>
            <person name="Anderson S."/>
            <person name="Arachi H."/>
            <person name="Azer M."/>
            <person name="Bachantsang P."/>
            <person name="Barry A."/>
            <person name="Bayul T."/>
            <person name="Berlin A."/>
            <person name="Bessette D."/>
            <person name="Bloom T."/>
            <person name="Blye J."/>
            <person name="Boguslavskiy L."/>
            <person name="Bonnet C."/>
            <person name="Boukhgalter B."/>
            <person name="Bourzgui I."/>
            <person name="Brown A."/>
            <person name="Cahill P."/>
            <person name="Channer S."/>
            <person name="Cheshatsang Y."/>
            <person name="Chuda L."/>
            <person name="Citroen M."/>
            <person name="Collymore A."/>
            <person name="Cooke P."/>
            <person name="Costello M."/>
            <person name="D'Aco K."/>
            <person name="Daza R."/>
            <person name="De Haan G."/>
            <person name="DeGray S."/>
            <person name="DeMaso C."/>
            <person name="Dhargay N."/>
            <person name="Dooley K."/>
            <person name="Dooley E."/>
            <person name="Doricent M."/>
            <person name="Dorje P."/>
            <person name="Dorjee K."/>
            <person name="Dupes A."/>
            <person name="Elong R."/>
            <person name="Falk J."/>
            <person name="Farina A."/>
            <person name="Faro S."/>
            <person name="Ferguson D."/>
            <person name="Fisher S."/>
            <person name="Foley C.D."/>
            <person name="Franke A."/>
            <person name="Friedrich D."/>
            <person name="Gadbois L."/>
            <person name="Gearin G."/>
            <person name="Gearin C.R."/>
            <person name="Giannoukos G."/>
            <person name="Goode T."/>
            <person name="Graham J."/>
            <person name="Grandbois E."/>
            <person name="Grewal S."/>
            <person name="Gyaltsen K."/>
            <person name="Hafez N."/>
            <person name="Hagos B."/>
            <person name="Hall J."/>
            <person name="Henson C."/>
            <person name="Hollinger A."/>
            <person name="Honan T."/>
            <person name="Huard M.D."/>
            <person name="Hughes L."/>
            <person name="Hurhula B."/>
            <person name="Husby M.E."/>
            <person name="Kamat A."/>
            <person name="Kanga B."/>
            <person name="Kashin S."/>
            <person name="Khazanovich D."/>
            <person name="Kisner P."/>
            <person name="Lance K."/>
            <person name="Lara M."/>
            <person name="Lee W."/>
            <person name="Lennon N."/>
            <person name="Letendre F."/>
            <person name="LeVine R."/>
            <person name="Lipovsky A."/>
            <person name="Liu X."/>
            <person name="Liu J."/>
            <person name="Liu S."/>
            <person name="Lokyitsang T."/>
            <person name="Lokyitsang Y."/>
            <person name="Lubonja R."/>
            <person name="Lui A."/>
            <person name="MacDonald P."/>
            <person name="Magnisalis V."/>
            <person name="Maru K."/>
            <person name="Matthews C."/>
            <person name="McCusker W."/>
            <person name="McDonough S."/>
            <person name="Mehta T."/>
            <person name="Meldrim J."/>
            <person name="Meneus L."/>
            <person name="Mihai O."/>
            <person name="Mihalev A."/>
            <person name="Mihova T."/>
            <person name="Mittelman R."/>
            <person name="Mlenga V."/>
            <person name="Montmayeur A."/>
            <person name="Mulrain L."/>
            <person name="Navidi A."/>
            <person name="Naylor J."/>
            <person name="Negash T."/>
            <person name="Nguyen T."/>
            <person name="Nguyen N."/>
            <person name="Nicol R."/>
            <person name="Norbu C."/>
            <person name="Norbu N."/>
            <person name="Novod N."/>
            <person name="O'Neill B."/>
            <person name="Osman S."/>
            <person name="Markiewicz E."/>
            <person name="Oyono O.L."/>
            <person name="Patti C."/>
            <person name="Phunkhang P."/>
            <person name="Pierre F."/>
            <person name="Priest M."/>
            <person name="Raghuraman S."/>
            <person name="Rege F."/>
            <person name="Reyes R."/>
            <person name="Rise C."/>
            <person name="Rogov P."/>
            <person name="Ross K."/>
            <person name="Ryan E."/>
            <person name="Settipalli S."/>
            <person name="Shea T."/>
            <person name="Sherpa N."/>
            <person name="Shi L."/>
            <person name="Shih D."/>
            <person name="Sparrow T."/>
            <person name="Spaulding J."/>
            <person name="Stalker J."/>
            <person name="Stange-Thomann N."/>
            <person name="Stavropoulos S."/>
            <person name="Stone C."/>
            <person name="Strader C."/>
            <person name="Tesfaye S."/>
            <person name="Thomson T."/>
            <person name="Thoulutsang Y."/>
            <person name="Thoulutsang D."/>
            <person name="Topham K."/>
            <person name="Topping I."/>
            <person name="Tsamla T."/>
            <person name="Vassiliev H."/>
            <person name="Vo A."/>
            <person name="Wangchuk T."/>
            <person name="Wangdi T."/>
            <person name="Weiand M."/>
            <person name="Wilkinson J."/>
            <person name="Wilson A."/>
            <person name="Yadav S."/>
            <person name="Young G."/>
            <person name="Yu Q."/>
            <person name="Zembek L."/>
            <person name="Zhong D."/>
            <person name="Zimmer A."/>
            <person name="Zwirko Z."/>
            <person name="Jaffe D.B."/>
            <person name="Alvarez P."/>
            <person name="Brockman W."/>
            <person name="Butler J."/>
            <person name="Chin C."/>
            <person name="Gnerre S."/>
            <person name="Grabherr M."/>
            <person name="Kleber M."/>
            <person name="Mauceli E."/>
            <person name="MacCallum I."/>
        </authorList>
    </citation>
    <scope>NUCLEOTIDE SEQUENCE [LARGE SCALE GENOMIC DNA]</scope>
    <source>
        <strain evidence="4">Tucson 15287-2541.00</strain>
    </source>
</reference>
<feature type="region of interest" description="Disordered" evidence="1">
    <location>
        <begin position="162"/>
        <end position="219"/>
    </location>
</feature>
<dbReference type="InterPro" id="IPR016135">
    <property type="entry name" value="UBQ-conjugating_enzyme/RWD"/>
</dbReference>
<dbReference type="SUPFAM" id="SSF54495">
    <property type="entry name" value="UBC-like"/>
    <property type="match status" value="1"/>
</dbReference>
<dbReference type="HOGENOM" id="CLU_075913_0_0_1"/>
<dbReference type="OMA" id="NNAIDWT"/>